<organism evidence="2 3">
    <name type="scientific">Candidatus Daviesbacteria bacterium GW2011_GWA2_38_24</name>
    <dbReference type="NCBI Taxonomy" id="1618422"/>
    <lineage>
        <taxon>Bacteria</taxon>
        <taxon>Candidatus Daviesiibacteriota</taxon>
    </lineage>
</organism>
<name>A0A0G0MLJ7_9BACT</name>
<feature type="transmembrane region" description="Helical" evidence="1">
    <location>
        <begin position="6"/>
        <end position="31"/>
    </location>
</feature>
<reference evidence="2 3" key="1">
    <citation type="journal article" date="2015" name="Nature">
        <title>rRNA introns, odd ribosomes, and small enigmatic genomes across a large radiation of phyla.</title>
        <authorList>
            <person name="Brown C.T."/>
            <person name="Hug L.A."/>
            <person name="Thomas B.C."/>
            <person name="Sharon I."/>
            <person name="Castelle C.J."/>
            <person name="Singh A."/>
            <person name="Wilkins M.J."/>
            <person name="Williams K.H."/>
            <person name="Banfield J.F."/>
        </authorList>
    </citation>
    <scope>NUCLEOTIDE SEQUENCE [LARGE SCALE GENOMIC DNA]</scope>
</reference>
<feature type="transmembrane region" description="Helical" evidence="1">
    <location>
        <begin position="43"/>
        <end position="61"/>
    </location>
</feature>
<dbReference type="Proteomes" id="UP000034235">
    <property type="component" value="Unassembled WGS sequence"/>
</dbReference>
<keyword evidence="1" id="KW-0812">Transmembrane</keyword>
<gene>
    <name evidence="2" type="ORF">US86_C0008G0019</name>
</gene>
<proteinExistence type="predicted"/>
<comment type="caution">
    <text evidence="2">The sequence shown here is derived from an EMBL/GenBank/DDBJ whole genome shotgun (WGS) entry which is preliminary data.</text>
</comment>
<evidence type="ECO:0000313" key="3">
    <source>
        <dbReference type="Proteomes" id="UP000034235"/>
    </source>
</evidence>
<dbReference type="EMBL" id="LBUP01000008">
    <property type="protein sequence ID" value="KKQ65796.1"/>
    <property type="molecule type" value="Genomic_DNA"/>
</dbReference>
<dbReference type="AlphaFoldDB" id="A0A0G0MLJ7"/>
<protein>
    <submittedName>
        <fullName evidence="2">Uncharacterized protein</fullName>
    </submittedName>
</protein>
<feature type="transmembrane region" description="Helical" evidence="1">
    <location>
        <begin position="67"/>
        <end position="86"/>
    </location>
</feature>
<accession>A0A0G0MLJ7</accession>
<sequence>MVTINHVYIFIAMVIGGVFVEGLVTSFYYRIFKSEYKRHHFNIGRYVFLLLLPLIGTLFLGQQIGFSILKIFAIFALVGTALEWLIGFSYEYIAKVLAN</sequence>
<evidence type="ECO:0000313" key="2">
    <source>
        <dbReference type="EMBL" id="KKQ65796.1"/>
    </source>
</evidence>
<keyword evidence="1" id="KW-0472">Membrane</keyword>
<keyword evidence="1" id="KW-1133">Transmembrane helix</keyword>
<evidence type="ECO:0000256" key="1">
    <source>
        <dbReference type="SAM" id="Phobius"/>
    </source>
</evidence>